<protein>
    <submittedName>
        <fullName evidence="5">Sugar ABC transporter substrate-binding protein</fullName>
    </submittedName>
</protein>
<gene>
    <name evidence="5" type="ORF">H8S37_11140</name>
</gene>
<dbReference type="Pfam" id="PF13407">
    <property type="entry name" value="Peripla_BP_4"/>
    <property type="match status" value="1"/>
</dbReference>
<dbReference type="InterPro" id="IPR028082">
    <property type="entry name" value="Peripla_BP_I"/>
</dbReference>
<comment type="similarity">
    <text evidence="2">Belongs to the bacterial solute-binding protein 2 family.</text>
</comment>
<dbReference type="GO" id="GO:0030313">
    <property type="term" value="C:cell envelope"/>
    <property type="evidence" value="ECO:0007669"/>
    <property type="project" value="UniProtKB-SubCell"/>
</dbReference>
<dbReference type="Gene3D" id="3.40.50.2300">
    <property type="match status" value="2"/>
</dbReference>
<dbReference type="EMBL" id="JACOPF010000002">
    <property type="protein sequence ID" value="MBC5689473.1"/>
    <property type="molecule type" value="Genomic_DNA"/>
</dbReference>
<dbReference type="InterPro" id="IPR025997">
    <property type="entry name" value="SBP_2_dom"/>
</dbReference>
<dbReference type="PANTHER" id="PTHR46847">
    <property type="entry name" value="D-ALLOSE-BINDING PERIPLASMIC PROTEIN-RELATED"/>
    <property type="match status" value="1"/>
</dbReference>
<dbReference type="PANTHER" id="PTHR46847:SF1">
    <property type="entry name" value="D-ALLOSE-BINDING PERIPLASMIC PROTEIN-RELATED"/>
    <property type="match status" value="1"/>
</dbReference>
<name>A0A923LIK7_9FIRM</name>
<keyword evidence="6" id="KW-1185">Reference proteome</keyword>
<feature type="domain" description="Periplasmic binding protein" evidence="4">
    <location>
        <begin position="48"/>
        <end position="312"/>
    </location>
</feature>
<evidence type="ECO:0000256" key="1">
    <source>
        <dbReference type="ARBA" id="ARBA00004196"/>
    </source>
</evidence>
<dbReference type="CDD" id="cd01536">
    <property type="entry name" value="PBP1_ABC_sugar_binding-like"/>
    <property type="match status" value="1"/>
</dbReference>
<evidence type="ECO:0000259" key="4">
    <source>
        <dbReference type="Pfam" id="PF13407"/>
    </source>
</evidence>
<evidence type="ECO:0000313" key="5">
    <source>
        <dbReference type="EMBL" id="MBC5689473.1"/>
    </source>
</evidence>
<reference evidence="5" key="1">
    <citation type="submission" date="2020-08" db="EMBL/GenBank/DDBJ databases">
        <title>Genome public.</title>
        <authorList>
            <person name="Liu C."/>
            <person name="Sun Q."/>
        </authorList>
    </citation>
    <scope>NUCLEOTIDE SEQUENCE</scope>
    <source>
        <strain evidence="5">NSJ-55</strain>
    </source>
</reference>
<comment type="subcellular location">
    <subcellularLocation>
        <location evidence="1">Cell envelope</location>
    </subcellularLocation>
</comment>
<dbReference type="RefSeq" id="WP_186876142.1">
    <property type="nucleotide sequence ID" value="NZ_JACOPF010000002.1"/>
</dbReference>
<dbReference type="Proteomes" id="UP000652477">
    <property type="component" value="Unassembled WGS sequence"/>
</dbReference>
<comment type="caution">
    <text evidence="5">The sequence shown here is derived from an EMBL/GenBank/DDBJ whole genome shotgun (WGS) entry which is preliminary data.</text>
</comment>
<keyword evidence="3" id="KW-0732">Signal</keyword>
<sequence>MKNKAVRRTLSILAVSAMMLGMVGCSGGSSGGDDASKESGSGDSGKTIGISMCAIESQMWAEYQESMHKACDDAGVKYTESIAENDVQKQNQQIEDFISQGVDAIIIAPADGDAVVSAIQKCNDAGIPVIMANRAAGEGAEVFATISSDNKEMVKREIQYVAENAPEGTKYKCLELVGSLTDVNAIARQEGFEEAIAEYPDMFELAATVPTEWKGDLALTGVQNAFASDDDINFIFNPSDALLPSIQSGLQQLGKYEKVGEDGHVTLVTFDGAADAVTAIREGYVDVVSVQDATEQGKLCVQAALDAIDGKEASDYTDPGFEVSTENCDTEYADFEGY</sequence>
<accession>A0A923LIK7</accession>
<evidence type="ECO:0000313" key="6">
    <source>
        <dbReference type="Proteomes" id="UP000652477"/>
    </source>
</evidence>
<evidence type="ECO:0000256" key="3">
    <source>
        <dbReference type="ARBA" id="ARBA00022729"/>
    </source>
</evidence>
<evidence type="ECO:0000256" key="2">
    <source>
        <dbReference type="ARBA" id="ARBA00007639"/>
    </source>
</evidence>
<dbReference type="PROSITE" id="PS51257">
    <property type="entry name" value="PROKAR_LIPOPROTEIN"/>
    <property type="match status" value="1"/>
</dbReference>
<proteinExistence type="inferred from homology"/>
<organism evidence="5 6">
    <name type="scientific">Mediterraneibacter hominis</name>
    <dbReference type="NCBI Taxonomy" id="2763054"/>
    <lineage>
        <taxon>Bacteria</taxon>
        <taxon>Bacillati</taxon>
        <taxon>Bacillota</taxon>
        <taxon>Clostridia</taxon>
        <taxon>Lachnospirales</taxon>
        <taxon>Lachnospiraceae</taxon>
        <taxon>Mediterraneibacter</taxon>
    </lineage>
</organism>
<dbReference type="GO" id="GO:0030246">
    <property type="term" value="F:carbohydrate binding"/>
    <property type="evidence" value="ECO:0007669"/>
    <property type="project" value="UniProtKB-ARBA"/>
</dbReference>
<dbReference type="SUPFAM" id="SSF53822">
    <property type="entry name" value="Periplasmic binding protein-like I"/>
    <property type="match status" value="1"/>
</dbReference>
<dbReference type="AlphaFoldDB" id="A0A923LIK7"/>